<evidence type="ECO:0008006" key="4">
    <source>
        <dbReference type="Google" id="ProtNLM"/>
    </source>
</evidence>
<keyword evidence="1" id="KW-0732">Signal</keyword>
<evidence type="ECO:0000256" key="1">
    <source>
        <dbReference type="SAM" id="SignalP"/>
    </source>
</evidence>
<dbReference type="Proteomes" id="UP000697710">
    <property type="component" value="Unassembled WGS sequence"/>
</dbReference>
<gene>
    <name evidence="2" type="ORF">KC729_00975</name>
</gene>
<accession>A0A956LV04</accession>
<evidence type="ECO:0000313" key="2">
    <source>
        <dbReference type="EMBL" id="MCA9726225.1"/>
    </source>
</evidence>
<feature type="chain" id="PRO_5037514102" description="T9SS type A sorting domain-containing protein" evidence="1">
    <location>
        <begin position="24"/>
        <end position="531"/>
    </location>
</feature>
<reference evidence="2" key="1">
    <citation type="submission" date="2020-04" db="EMBL/GenBank/DDBJ databases">
        <authorList>
            <person name="Zhang T."/>
        </authorList>
    </citation>
    <scope>NUCLEOTIDE SEQUENCE</scope>
    <source>
        <strain evidence="2">HKST-UBA01</strain>
    </source>
</reference>
<feature type="signal peptide" evidence="1">
    <location>
        <begin position="1"/>
        <end position="23"/>
    </location>
</feature>
<proteinExistence type="predicted"/>
<evidence type="ECO:0000313" key="3">
    <source>
        <dbReference type="Proteomes" id="UP000697710"/>
    </source>
</evidence>
<comment type="caution">
    <text evidence="2">The sequence shown here is derived from an EMBL/GenBank/DDBJ whole genome shotgun (WGS) entry which is preliminary data.</text>
</comment>
<dbReference type="AlphaFoldDB" id="A0A956LV04"/>
<organism evidence="2 3">
    <name type="scientific">Eiseniibacteriota bacterium</name>
    <dbReference type="NCBI Taxonomy" id="2212470"/>
    <lineage>
        <taxon>Bacteria</taxon>
        <taxon>Candidatus Eiseniibacteriota</taxon>
    </lineage>
</organism>
<name>A0A956LV04_UNCEI</name>
<reference evidence="2" key="2">
    <citation type="journal article" date="2021" name="Microbiome">
        <title>Successional dynamics and alternative stable states in a saline activated sludge microbial community over 9 years.</title>
        <authorList>
            <person name="Wang Y."/>
            <person name="Ye J."/>
            <person name="Ju F."/>
            <person name="Liu L."/>
            <person name="Boyd J.A."/>
            <person name="Deng Y."/>
            <person name="Parks D.H."/>
            <person name="Jiang X."/>
            <person name="Yin X."/>
            <person name="Woodcroft B.J."/>
            <person name="Tyson G.W."/>
            <person name="Hugenholtz P."/>
            <person name="Polz M.F."/>
            <person name="Zhang T."/>
        </authorList>
    </citation>
    <scope>NUCLEOTIDE SEQUENCE</scope>
    <source>
        <strain evidence="2">HKST-UBA01</strain>
    </source>
</reference>
<dbReference type="EMBL" id="JAGQHR010000012">
    <property type="protein sequence ID" value="MCA9726225.1"/>
    <property type="molecule type" value="Genomic_DNA"/>
</dbReference>
<protein>
    <recommendedName>
        <fullName evidence="4">T9SS type A sorting domain-containing protein</fullName>
    </recommendedName>
</protein>
<sequence>MRISLLALLVLALPGGVSTVVSAAGPCFGFYELRDGVPYATSEGVWTFDHGMGPNEGWVADQVYDPPGPDVVRWQSLEDFSADGFPAGAPIIDGNGMIWAGVHADEAEELCYECGLGFGVGVQRMRSPWIPYSGGDVTLAFDYFQDMPHNSMYVVVQSDVDPYLYANWEYADGNAGAWNDPVNFLDMIHADQLTGASAIIVEFYLAVTGGPSDEDCSFDSQWGAFGIDNVIVAGGAQASFDFEDGPQGWETLAGGLNRDPQLVFEVRDLAAYGRGYENWMDCPLDANVMTLHGPGVFQEETLQGATSPIIDLTGLGDPHITGFSVTWDELRDYAGTSPGIESRIYYRTYPRPCATGAPPRWSNWELAFQDGVSGDEGCLALADNFWSGAQGVPDFLQVHVAVWTCAACCPIYCEGADVTPFFDNLQVCMRLAPSDVEDHEAAGDLGVRLSSQPVSPRSTARLGQQARGEVGVDLFSASGRRLAALFRGSVGSDSELPIGSWLDEQGLTPGLYFVRFHTETSGETVKVVWAP</sequence>